<protein>
    <submittedName>
        <fullName evidence="1">Uncharacterized protein</fullName>
    </submittedName>
</protein>
<name>A0A5M3MRQ8_CONPW</name>
<gene>
    <name evidence="1" type="ORF">CONPUDRAFT_81504</name>
</gene>
<dbReference type="Proteomes" id="UP000053558">
    <property type="component" value="Unassembled WGS sequence"/>
</dbReference>
<dbReference type="AlphaFoldDB" id="A0A5M3MRQ8"/>
<proteinExistence type="predicted"/>
<reference evidence="2" key="1">
    <citation type="journal article" date="2012" name="Science">
        <title>The Paleozoic origin of enzymatic lignin decomposition reconstructed from 31 fungal genomes.</title>
        <authorList>
            <person name="Floudas D."/>
            <person name="Binder M."/>
            <person name="Riley R."/>
            <person name="Barry K."/>
            <person name="Blanchette R.A."/>
            <person name="Henrissat B."/>
            <person name="Martinez A.T."/>
            <person name="Otillar R."/>
            <person name="Spatafora J.W."/>
            <person name="Yadav J.S."/>
            <person name="Aerts A."/>
            <person name="Benoit I."/>
            <person name="Boyd A."/>
            <person name="Carlson A."/>
            <person name="Copeland A."/>
            <person name="Coutinho P.M."/>
            <person name="de Vries R.P."/>
            <person name="Ferreira P."/>
            <person name="Findley K."/>
            <person name="Foster B."/>
            <person name="Gaskell J."/>
            <person name="Glotzer D."/>
            <person name="Gorecki P."/>
            <person name="Heitman J."/>
            <person name="Hesse C."/>
            <person name="Hori C."/>
            <person name="Igarashi K."/>
            <person name="Jurgens J.A."/>
            <person name="Kallen N."/>
            <person name="Kersten P."/>
            <person name="Kohler A."/>
            <person name="Kuees U."/>
            <person name="Kumar T.K.A."/>
            <person name="Kuo A."/>
            <person name="LaButti K."/>
            <person name="Larrondo L.F."/>
            <person name="Lindquist E."/>
            <person name="Ling A."/>
            <person name="Lombard V."/>
            <person name="Lucas S."/>
            <person name="Lundell T."/>
            <person name="Martin R."/>
            <person name="McLaughlin D.J."/>
            <person name="Morgenstern I."/>
            <person name="Morin E."/>
            <person name="Murat C."/>
            <person name="Nagy L.G."/>
            <person name="Nolan M."/>
            <person name="Ohm R.A."/>
            <person name="Patyshakuliyeva A."/>
            <person name="Rokas A."/>
            <person name="Ruiz-Duenas F.J."/>
            <person name="Sabat G."/>
            <person name="Salamov A."/>
            <person name="Samejima M."/>
            <person name="Schmutz J."/>
            <person name="Slot J.C."/>
            <person name="St John F."/>
            <person name="Stenlid J."/>
            <person name="Sun H."/>
            <person name="Sun S."/>
            <person name="Syed K."/>
            <person name="Tsang A."/>
            <person name="Wiebenga A."/>
            <person name="Young D."/>
            <person name="Pisabarro A."/>
            <person name="Eastwood D.C."/>
            <person name="Martin F."/>
            <person name="Cullen D."/>
            <person name="Grigoriev I.V."/>
            <person name="Hibbett D.S."/>
        </authorList>
    </citation>
    <scope>NUCLEOTIDE SEQUENCE [LARGE SCALE GENOMIC DNA]</scope>
    <source>
        <strain evidence="2">RWD-64-598 SS2</strain>
    </source>
</reference>
<organism evidence="1 2">
    <name type="scientific">Coniophora puteana (strain RWD-64-598)</name>
    <name type="common">Brown rot fungus</name>
    <dbReference type="NCBI Taxonomy" id="741705"/>
    <lineage>
        <taxon>Eukaryota</taxon>
        <taxon>Fungi</taxon>
        <taxon>Dikarya</taxon>
        <taxon>Basidiomycota</taxon>
        <taxon>Agaricomycotina</taxon>
        <taxon>Agaricomycetes</taxon>
        <taxon>Agaricomycetidae</taxon>
        <taxon>Boletales</taxon>
        <taxon>Coniophorineae</taxon>
        <taxon>Coniophoraceae</taxon>
        <taxon>Coniophora</taxon>
    </lineage>
</organism>
<evidence type="ECO:0000313" key="2">
    <source>
        <dbReference type="Proteomes" id="UP000053558"/>
    </source>
</evidence>
<evidence type="ECO:0000313" key="1">
    <source>
        <dbReference type="EMBL" id="EIW81780.1"/>
    </source>
</evidence>
<accession>A0A5M3MRQ8</accession>
<sequence length="90" mass="9325">MDPRVHRLGPRSSNGACALPDSVPLISVSISTVNSPAIAPVLPFDLRYADPNSPAANSCLTAPARSLSLDALSLSLQTPWAAQPSLSPFS</sequence>
<dbReference type="KEGG" id="cput:CONPUDRAFT_81504"/>
<dbReference type="RefSeq" id="XP_007767524.1">
    <property type="nucleotide sequence ID" value="XM_007769334.1"/>
</dbReference>
<dbReference type="GeneID" id="19210253"/>
<dbReference type="EMBL" id="JH711577">
    <property type="protein sequence ID" value="EIW81780.1"/>
    <property type="molecule type" value="Genomic_DNA"/>
</dbReference>
<keyword evidence="2" id="KW-1185">Reference proteome</keyword>
<comment type="caution">
    <text evidence="1">The sequence shown here is derived from an EMBL/GenBank/DDBJ whole genome shotgun (WGS) entry which is preliminary data.</text>
</comment>